<dbReference type="EC" id="4.1.1.48" evidence="3"/>
<gene>
    <name evidence="11" type="ORF">KIW84_050183</name>
</gene>
<accession>A0A9D4WIH0</accession>
<evidence type="ECO:0000256" key="2">
    <source>
        <dbReference type="ARBA" id="ARBA00004696"/>
    </source>
</evidence>
<comment type="catalytic activity">
    <reaction evidence="1">
        <text>1-(2-carboxyphenylamino)-1-deoxy-D-ribulose 5-phosphate + H(+) = (1S,2R)-1-C-(indol-3-yl)glycerol 3-phosphate + CO2 + H2O</text>
        <dbReference type="Rhea" id="RHEA:23476"/>
        <dbReference type="ChEBI" id="CHEBI:15377"/>
        <dbReference type="ChEBI" id="CHEBI:15378"/>
        <dbReference type="ChEBI" id="CHEBI:16526"/>
        <dbReference type="ChEBI" id="CHEBI:58613"/>
        <dbReference type="ChEBI" id="CHEBI:58866"/>
        <dbReference type="EC" id="4.1.1.48"/>
    </reaction>
</comment>
<dbReference type="GO" id="GO:0000162">
    <property type="term" value="P:L-tryptophan biosynthetic process"/>
    <property type="evidence" value="ECO:0007669"/>
    <property type="project" value="UniProtKB-KW"/>
</dbReference>
<evidence type="ECO:0000259" key="10">
    <source>
        <dbReference type="Pfam" id="PF16879"/>
    </source>
</evidence>
<evidence type="ECO:0000259" key="9">
    <source>
        <dbReference type="Pfam" id="PF00218"/>
    </source>
</evidence>
<keyword evidence="5" id="KW-0210">Decarboxylase</keyword>
<evidence type="ECO:0000256" key="4">
    <source>
        <dbReference type="ARBA" id="ARBA00022605"/>
    </source>
</evidence>
<dbReference type="InterPro" id="IPR045186">
    <property type="entry name" value="Indole-3-glycerol_P_synth"/>
</dbReference>
<organism evidence="11 12">
    <name type="scientific">Pisum sativum</name>
    <name type="common">Garden pea</name>
    <name type="synonym">Lathyrus oleraceus</name>
    <dbReference type="NCBI Taxonomy" id="3888"/>
    <lineage>
        <taxon>Eukaryota</taxon>
        <taxon>Viridiplantae</taxon>
        <taxon>Streptophyta</taxon>
        <taxon>Embryophyta</taxon>
        <taxon>Tracheophyta</taxon>
        <taxon>Spermatophyta</taxon>
        <taxon>Magnoliopsida</taxon>
        <taxon>eudicotyledons</taxon>
        <taxon>Gunneridae</taxon>
        <taxon>Pentapetalae</taxon>
        <taxon>rosids</taxon>
        <taxon>fabids</taxon>
        <taxon>Fabales</taxon>
        <taxon>Fabaceae</taxon>
        <taxon>Papilionoideae</taxon>
        <taxon>50 kb inversion clade</taxon>
        <taxon>NPAAA clade</taxon>
        <taxon>Hologalegina</taxon>
        <taxon>IRL clade</taxon>
        <taxon>Fabeae</taxon>
        <taxon>Lathyrus</taxon>
    </lineage>
</organism>
<keyword evidence="4" id="KW-0028">Amino-acid biosynthesis</keyword>
<keyword evidence="8" id="KW-0456">Lyase</keyword>
<dbReference type="InterPro" id="IPR013785">
    <property type="entry name" value="Aldolase_TIM"/>
</dbReference>
<protein>
    <recommendedName>
        <fullName evidence="3">indole-3-glycerol-phosphate synthase</fullName>
        <ecNumber evidence="3">4.1.1.48</ecNumber>
    </recommendedName>
</protein>
<dbReference type="InterPro" id="IPR031693">
    <property type="entry name" value="Sin3_C"/>
</dbReference>
<dbReference type="Gramene" id="Psat05G0018300-T1">
    <property type="protein sequence ID" value="KAI5402465.1"/>
    <property type="gene ID" value="KIW84_050183"/>
</dbReference>
<name>A0A9D4WIH0_PEA</name>
<dbReference type="Proteomes" id="UP001058974">
    <property type="component" value="Chromosome 5"/>
</dbReference>
<evidence type="ECO:0000256" key="5">
    <source>
        <dbReference type="ARBA" id="ARBA00022793"/>
    </source>
</evidence>
<evidence type="ECO:0000256" key="6">
    <source>
        <dbReference type="ARBA" id="ARBA00022822"/>
    </source>
</evidence>
<keyword evidence="6" id="KW-0822">Tryptophan biosynthesis</keyword>
<dbReference type="GO" id="GO:0004640">
    <property type="term" value="F:phosphoribosylanthranilate isomerase activity"/>
    <property type="evidence" value="ECO:0007669"/>
    <property type="project" value="TreeGrafter"/>
</dbReference>
<keyword evidence="12" id="KW-1185">Reference proteome</keyword>
<dbReference type="PANTHER" id="PTHR22854:SF2">
    <property type="entry name" value="INDOLE-3-GLYCEROL-PHOSPHATE SYNTHASE"/>
    <property type="match status" value="1"/>
</dbReference>
<dbReference type="GO" id="GO:0004425">
    <property type="term" value="F:indole-3-glycerol-phosphate synthase activity"/>
    <property type="evidence" value="ECO:0007669"/>
    <property type="project" value="UniProtKB-EC"/>
</dbReference>
<dbReference type="Gene3D" id="3.20.20.70">
    <property type="entry name" value="Aldolase class I"/>
    <property type="match status" value="1"/>
</dbReference>
<evidence type="ECO:0000256" key="1">
    <source>
        <dbReference type="ARBA" id="ARBA00001633"/>
    </source>
</evidence>
<dbReference type="Pfam" id="PF16879">
    <property type="entry name" value="Sin3a_C"/>
    <property type="match status" value="1"/>
</dbReference>
<evidence type="ECO:0000256" key="3">
    <source>
        <dbReference type="ARBA" id="ARBA00012362"/>
    </source>
</evidence>
<reference evidence="11 12" key="1">
    <citation type="journal article" date="2022" name="Nat. Genet.">
        <title>Improved pea reference genome and pan-genome highlight genomic features and evolutionary characteristics.</title>
        <authorList>
            <person name="Yang T."/>
            <person name="Liu R."/>
            <person name="Luo Y."/>
            <person name="Hu S."/>
            <person name="Wang D."/>
            <person name="Wang C."/>
            <person name="Pandey M.K."/>
            <person name="Ge S."/>
            <person name="Xu Q."/>
            <person name="Li N."/>
            <person name="Li G."/>
            <person name="Huang Y."/>
            <person name="Saxena R.K."/>
            <person name="Ji Y."/>
            <person name="Li M."/>
            <person name="Yan X."/>
            <person name="He Y."/>
            <person name="Liu Y."/>
            <person name="Wang X."/>
            <person name="Xiang C."/>
            <person name="Varshney R.K."/>
            <person name="Ding H."/>
            <person name="Gao S."/>
            <person name="Zong X."/>
        </authorList>
    </citation>
    <scope>NUCLEOTIDE SEQUENCE [LARGE SCALE GENOMIC DNA]</scope>
    <source>
        <strain evidence="11 12">cv. Zhongwan 6</strain>
    </source>
</reference>
<dbReference type="InterPro" id="IPR013798">
    <property type="entry name" value="Indole-3-glycerol_P_synth_dom"/>
</dbReference>
<comment type="caution">
    <text evidence="11">The sequence shown here is derived from an EMBL/GenBank/DDBJ whole genome shotgun (WGS) entry which is preliminary data.</text>
</comment>
<feature type="domain" description="Sin3 C-terminal" evidence="10">
    <location>
        <begin position="5"/>
        <end position="123"/>
    </location>
</feature>
<feature type="domain" description="Indole-3-glycerol phosphate synthase" evidence="9">
    <location>
        <begin position="125"/>
        <end position="178"/>
    </location>
</feature>
<evidence type="ECO:0000313" key="11">
    <source>
        <dbReference type="EMBL" id="KAI5402465.1"/>
    </source>
</evidence>
<dbReference type="Pfam" id="PF00218">
    <property type="entry name" value="IGPS"/>
    <property type="match status" value="1"/>
</dbReference>
<dbReference type="SUPFAM" id="SSF51366">
    <property type="entry name" value="Ribulose-phoshate binding barrel"/>
    <property type="match status" value="1"/>
</dbReference>
<dbReference type="EMBL" id="JAMSHJ010000005">
    <property type="protein sequence ID" value="KAI5402465.1"/>
    <property type="molecule type" value="Genomic_DNA"/>
</dbReference>
<dbReference type="InterPro" id="IPR011060">
    <property type="entry name" value="RibuloseP-bd_barrel"/>
</dbReference>
<dbReference type="AlphaFoldDB" id="A0A9D4WIH0"/>
<keyword evidence="7" id="KW-0057">Aromatic amino acid biosynthesis</keyword>
<comment type="pathway">
    <text evidence="2">Amino-acid biosynthesis; L-tryptophan biosynthesis; L-tryptophan from chorismate: step 4/5.</text>
</comment>
<sequence>MDNKLLQLHAYEKSRKLGKFFDIVYHENARFLLHDENIYRIEFSPKPKTLSIQLMDCGNVKHEVTAMSVDPIFSAYLHNKFLSIVPDQKTSGIFMKRNKRGYAGNDELSSQVMEGLQIINGLEYAVLLIAAVLPDLDIKYMVKICKLLGLAALVEVPDEKEFDRVLGIESVELIGINNLQNDVAVSHQ</sequence>
<dbReference type="PANTHER" id="PTHR22854">
    <property type="entry name" value="TRYPTOPHAN BIOSYNTHESIS PROTEIN"/>
    <property type="match status" value="1"/>
</dbReference>
<evidence type="ECO:0000313" key="12">
    <source>
        <dbReference type="Proteomes" id="UP001058974"/>
    </source>
</evidence>
<evidence type="ECO:0000256" key="7">
    <source>
        <dbReference type="ARBA" id="ARBA00023141"/>
    </source>
</evidence>
<evidence type="ECO:0000256" key="8">
    <source>
        <dbReference type="ARBA" id="ARBA00023239"/>
    </source>
</evidence>
<proteinExistence type="predicted"/>